<dbReference type="AlphaFoldDB" id="A0A1H4ZN59"/>
<name>A0A1H4ZN59_9PSED</name>
<dbReference type="EMBL" id="FNTJ01000003">
    <property type="protein sequence ID" value="SED30944.1"/>
    <property type="molecule type" value="Genomic_DNA"/>
</dbReference>
<accession>A0A1H4ZN59</accession>
<evidence type="ECO:0000313" key="2">
    <source>
        <dbReference type="Proteomes" id="UP000198982"/>
    </source>
</evidence>
<organism evidence="1 2">
    <name type="scientific">Pseudomonas saponiphila</name>
    <dbReference type="NCBI Taxonomy" id="556534"/>
    <lineage>
        <taxon>Bacteria</taxon>
        <taxon>Pseudomonadati</taxon>
        <taxon>Pseudomonadota</taxon>
        <taxon>Gammaproteobacteria</taxon>
        <taxon>Pseudomonadales</taxon>
        <taxon>Pseudomonadaceae</taxon>
        <taxon>Pseudomonas</taxon>
    </lineage>
</organism>
<proteinExistence type="predicted"/>
<dbReference type="RefSeq" id="WP_208605342.1">
    <property type="nucleotide sequence ID" value="NZ_FNTJ01000003.1"/>
</dbReference>
<gene>
    <name evidence="1" type="ORF">SAMN05216178_6724</name>
</gene>
<protein>
    <submittedName>
        <fullName evidence="1">Uncharacterized protein</fullName>
    </submittedName>
</protein>
<keyword evidence="2" id="KW-1185">Reference proteome</keyword>
<sequence>MAVPIESIQVGRVFEFKNGPRRVVKLSEPLGSGFQVTWEYADGVKRNGKLGGSQWVHYFRSDARRELDGKSSDSLLAEFKASGQASYVEWLEAQLRAARAAK</sequence>
<evidence type="ECO:0000313" key="1">
    <source>
        <dbReference type="EMBL" id="SED30944.1"/>
    </source>
</evidence>
<dbReference type="Proteomes" id="UP000198982">
    <property type="component" value="Unassembled WGS sequence"/>
</dbReference>
<reference evidence="2" key="1">
    <citation type="submission" date="2016-10" db="EMBL/GenBank/DDBJ databases">
        <authorList>
            <person name="Varghese N."/>
            <person name="Submissions S."/>
        </authorList>
    </citation>
    <scope>NUCLEOTIDE SEQUENCE [LARGE SCALE GENOMIC DNA]</scope>
    <source>
        <strain evidence="2">DSM 9751</strain>
    </source>
</reference>